<dbReference type="InterPro" id="IPR013324">
    <property type="entry name" value="RNA_pol_sigma_r3/r4-like"/>
</dbReference>
<dbReference type="Proteomes" id="UP001242811">
    <property type="component" value="Unassembled WGS sequence"/>
</dbReference>
<reference evidence="2 3" key="1">
    <citation type="submission" date="2023-07" db="EMBL/GenBank/DDBJ databases">
        <title>Genomic Encyclopedia of Type Strains, Phase IV (KMG-IV): sequencing the most valuable type-strain genomes for metagenomic binning, comparative biology and taxonomic classification.</title>
        <authorList>
            <person name="Goeker M."/>
        </authorList>
    </citation>
    <scope>NUCLEOTIDE SEQUENCE [LARGE SCALE GENOMIC DNA]</scope>
    <source>
        <strain evidence="2 3">DSM 14914</strain>
    </source>
</reference>
<keyword evidence="3" id="KW-1185">Reference proteome</keyword>
<comment type="caution">
    <text evidence="2">The sequence shown here is derived from an EMBL/GenBank/DDBJ whole genome shotgun (WGS) entry which is preliminary data.</text>
</comment>
<feature type="domain" description="RNA polymerase sigma factor 70 region 4 type 2" evidence="1">
    <location>
        <begin position="81"/>
        <end position="132"/>
    </location>
</feature>
<evidence type="ECO:0000313" key="2">
    <source>
        <dbReference type="EMBL" id="MDQ0492528.1"/>
    </source>
</evidence>
<dbReference type="Pfam" id="PF08281">
    <property type="entry name" value="Sigma70_r4_2"/>
    <property type="match status" value="1"/>
</dbReference>
<proteinExistence type="predicted"/>
<organism evidence="2 3">
    <name type="scientific">Paenibacillus brasilensis</name>
    <dbReference type="NCBI Taxonomy" id="128574"/>
    <lineage>
        <taxon>Bacteria</taxon>
        <taxon>Bacillati</taxon>
        <taxon>Bacillota</taxon>
        <taxon>Bacilli</taxon>
        <taxon>Bacillales</taxon>
        <taxon>Paenibacillaceae</taxon>
        <taxon>Paenibacillus</taxon>
    </lineage>
</organism>
<protein>
    <submittedName>
        <fullName evidence="2">RNA polymerase sigma factor (Sigma-70 family)</fullName>
    </submittedName>
</protein>
<dbReference type="InterPro" id="IPR013249">
    <property type="entry name" value="RNA_pol_sigma70_r4_t2"/>
</dbReference>
<dbReference type="EMBL" id="JAUSWA010000003">
    <property type="protein sequence ID" value="MDQ0492528.1"/>
    <property type="molecule type" value="Genomic_DNA"/>
</dbReference>
<dbReference type="Gene3D" id="1.20.140.160">
    <property type="match status" value="1"/>
</dbReference>
<gene>
    <name evidence="2" type="ORF">QOZ95_000677</name>
</gene>
<evidence type="ECO:0000259" key="1">
    <source>
        <dbReference type="Pfam" id="PF08281"/>
    </source>
</evidence>
<name>A0ABU0KSW2_9BACL</name>
<sequence length="138" mass="16436">MIVKTSFFIPYRYADNASFYREGDSILIKQGTTYERCRTEIYRIAWRIQYRAKKIRNSERSFSEIKSNILASTVLTENKIWIQQLLNSLPPQGKSIIYKLYIEDLTEYQVAQQLHISQQAVSKWKKKMLRKLSQTVNF</sequence>
<accession>A0ABU0KSW2</accession>
<dbReference type="SUPFAM" id="SSF88659">
    <property type="entry name" value="Sigma3 and sigma4 domains of RNA polymerase sigma factors"/>
    <property type="match status" value="1"/>
</dbReference>
<dbReference type="RefSeq" id="WP_152379715.1">
    <property type="nucleotide sequence ID" value="NZ_CP045298.1"/>
</dbReference>
<evidence type="ECO:0000313" key="3">
    <source>
        <dbReference type="Proteomes" id="UP001242811"/>
    </source>
</evidence>